<evidence type="ECO:0000313" key="4">
    <source>
        <dbReference type="EMBL" id="OOQ91767.1"/>
    </source>
</evidence>
<accession>A0A1S9S1U6</accession>
<feature type="compositionally biased region" description="Basic and acidic residues" evidence="2">
    <location>
        <begin position="183"/>
        <end position="194"/>
    </location>
</feature>
<gene>
    <name evidence="4" type="ORF">PEBR_09436</name>
</gene>
<feature type="region of interest" description="Disordered" evidence="2">
    <location>
        <begin position="391"/>
        <end position="410"/>
    </location>
</feature>
<dbReference type="GO" id="GO:0019901">
    <property type="term" value="F:protein kinase binding"/>
    <property type="evidence" value="ECO:0007669"/>
    <property type="project" value="TreeGrafter"/>
</dbReference>
<feature type="compositionally biased region" description="Low complexity" evidence="2">
    <location>
        <begin position="453"/>
        <end position="466"/>
    </location>
</feature>
<dbReference type="Proteomes" id="UP000190744">
    <property type="component" value="Unassembled WGS sequence"/>
</dbReference>
<comment type="caution">
    <text evidence="4">The sequence shown here is derived from an EMBL/GenBank/DDBJ whole genome shotgun (WGS) entry which is preliminary data.</text>
</comment>
<organism evidence="4 5">
    <name type="scientific">Penicillium brasilianum</name>
    <dbReference type="NCBI Taxonomy" id="104259"/>
    <lineage>
        <taxon>Eukaryota</taxon>
        <taxon>Fungi</taxon>
        <taxon>Dikarya</taxon>
        <taxon>Ascomycota</taxon>
        <taxon>Pezizomycotina</taxon>
        <taxon>Eurotiomycetes</taxon>
        <taxon>Eurotiomycetidae</taxon>
        <taxon>Eurotiales</taxon>
        <taxon>Aspergillaceae</taxon>
        <taxon>Penicillium</taxon>
    </lineage>
</organism>
<feature type="compositionally biased region" description="Polar residues" evidence="2">
    <location>
        <begin position="467"/>
        <end position="494"/>
    </location>
</feature>
<feature type="region of interest" description="Disordered" evidence="2">
    <location>
        <begin position="121"/>
        <end position="253"/>
    </location>
</feature>
<feature type="compositionally biased region" description="Low complexity" evidence="2">
    <location>
        <begin position="400"/>
        <end position="410"/>
    </location>
</feature>
<dbReference type="AlphaFoldDB" id="A0A1S9S1U6"/>
<feature type="compositionally biased region" description="Polar residues" evidence="2">
    <location>
        <begin position="201"/>
        <end position="213"/>
    </location>
</feature>
<dbReference type="InterPro" id="IPR014756">
    <property type="entry name" value="Ig_E-set"/>
</dbReference>
<evidence type="ECO:0000256" key="1">
    <source>
        <dbReference type="ARBA" id="ARBA00038216"/>
    </source>
</evidence>
<dbReference type="PANTHER" id="PTHR10343">
    <property type="entry name" value="5'-AMP-ACTIVATED PROTEIN KINASE , BETA SUBUNIT"/>
    <property type="match status" value="1"/>
</dbReference>
<feature type="compositionally biased region" description="Low complexity" evidence="2">
    <location>
        <begin position="234"/>
        <end position="244"/>
    </location>
</feature>
<feature type="compositionally biased region" description="Low complexity" evidence="2">
    <location>
        <begin position="340"/>
        <end position="351"/>
    </location>
</feature>
<sequence length="521" mass="53727">MGTFTFKWPHSANEVFVTGTFDDWGKTVKLDRVGDIFAKEVSLPTDKKIHYKFVVDGIWTTDSHARQENDGHDNINNVLLPEDIQAPTHTQEASTHDVTTPAIMSGVTPNSTTAALAAQVPKEQSNGGLPGAFPETPGQESEKTLSVNPIPASGGYGNPIKLNPGDKVPDLSSIHGNTVESTVKLDKESYEKGDSVPLGSAGTQSDTAGSSAFTVPPVTKNLIPESSLPIGGPAQRAAQADQAQTSTGGLAQQAAMADPGYTIQSAAPTSTTAALAAEVPLEKNKQTNGTAVPANDVPQVVKDSIAEAHENPEAAANKEAVKEKAAVENELQKTVAVEQATGAPAPTTAAEPVKDVPQIVKESIAEAHENPEAAANKEAVVDKKAVESELQKTVPLEESAGAPAPTTTAATQAVAPAVAGLAVPPVDSADVSPTSTPPPGRVIPITPAPTSAPAPTETQTAPVVTTGLATSETAAKSTPSKPTEPAQQSANTSGAGELHAKEDKKKKRLSGFFSKLKEKLK</sequence>
<name>A0A1S9S1U6_PENBI</name>
<dbReference type="EMBL" id="LJBN01000001">
    <property type="protein sequence ID" value="OOQ91767.1"/>
    <property type="molecule type" value="Genomic_DNA"/>
</dbReference>
<dbReference type="GO" id="GO:0007165">
    <property type="term" value="P:signal transduction"/>
    <property type="evidence" value="ECO:0007669"/>
    <property type="project" value="TreeGrafter"/>
</dbReference>
<evidence type="ECO:0000313" key="5">
    <source>
        <dbReference type="Proteomes" id="UP000190744"/>
    </source>
</evidence>
<evidence type="ECO:0000259" key="3">
    <source>
        <dbReference type="Pfam" id="PF16561"/>
    </source>
</evidence>
<dbReference type="InterPro" id="IPR050827">
    <property type="entry name" value="CRP1_MDG1_kinase"/>
</dbReference>
<evidence type="ECO:0000256" key="2">
    <source>
        <dbReference type="SAM" id="MobiDB-lite"/>
    </source>
</evidence>
<protein>
    <recommendedName>
        <fullName evidence="3">AMP-activated protein kinase glycogen-binding domain-containing protein</fullName>
    </recommendedName>
</protein>
<feature type="compositionally biased region" description="Pro residues" evidence="2">
    <location>
        <begin position="435"/>
        <end position="452"/>
    </location>
</feature>
<dbReference type="Pfam" id="PF16561">
    <property type="entry name" value="AMPK1_CBM"/>
    <property type="match status" value="1"/>
</dbReference>
<feature type="region of interest" description="Disordered" evidence="2">
    <location>
        <begin position="424"/>
        <end position="521"/>
    </location>
</feature>
<dbReference type="InterPro" id="IPR013783">
    <property type="entry name" value="Ig-like_fold"/>
</dbReference>
<feature type="domain" description="AMP-activated protein kinase glycogen-binding" evidence="3">
    <location>
        <begin position="5"/>
        <end position="79"/>
    </location>
</feature>
<dbReference type="PANTHER" id="PTHR10343:SF81">
    <property type="entry name" value="CRUCIFORM DNA-RECOGNIZING PROTEIN 1-RELATED"/>
    <property type="match status" value="1"/>
</dbReference>
<dbReference type="CDD" id="cd02859">
    <property type="entry name" value="E_set_AMPKbeta_like_N"/>
    <property type="match status" value="1"/>
</dbReference>
<comment type="similarity">
    <text evidence="1">Belongs to the CRP1/MDG1 family.</text>
</comment>
<proteinExistence type="inferred from homology"/>
<dbReference type="GO" id="GO:0031588">
    <property type="term" value="C:nucleotide-activated protein kinase complex"/>
    <property type="evidence" value="ECO:0007669"/>
    <property type="project" value="TreeGrafter"/>
</dbReference>
<dbReference type="InterPro" id="IPR032640">
    <property type="entry name" value="AMPK1_CBM"/>
</dbReference>
<dbReference type="Gene3D" id="2.60.40.10">
    <property type="entry name" value="Immunoglobulins"/>
    <property type="match status" value="1"/>
</dbReference>
<feature type="region of interest" description="Disordered" evidence="2">
    <location>
        <begin position="337"/>
        <end position="381"/>
    </location>
</feature>
<dbReference type="GO" id="GO:0005737">
    <property type="term" value="C:cytoplasm"/>
    <property type="evidence" value="ECO:0007669"/>
    <property type="project" value="TreeGrafter"/>
</dbReference>
<dbReference type="GO" id="GO:0005634">
    <property type="term" value="C:nucleus"/>
    <property type="evidence" value="ECO:0007669"/>
    <property type="project" value="TreeGrafter"/>
</dbReference>
<dbReference type="SUPFAM" id="SSF81296">
    <property type="entry name" value="E set domains"/>
    <property type="match status" value="1"/>
</dbReference>
<reference evidence="5" key="1">
    <citation type="submission" date="2015-09" db="EMBL/GenBank/DDBJ databases">
        <authorList>
            <person name="Fill T.P."/>
            <person name="Baretta J.F."/>
            <person name="de Almeida L.G."/>
            <person name="Rocha M."/>
            <person name="de Souza D.H."/>
            <person name="Malavazi I."/>
            <person name="Cerdeira L.T."/>
            <person name="Hong H."/>
            <person name="Samborskyy M."/>
            <person name="de Vasconcelos A.T."/>
            <person name="Leadlay P."/>
            <person name="Rodrigues-Filho E."/>
        </authorList>
    </citation>
    <scope>NUCLEOTIDE SEQUENCE [LARGE SCALE GENOMIC DNA]</scope>
    <source>
        <strain evidence="5">LaBioMMi 136</strain>
    </source>
</reference>